<dbReference type="AlphaFoldDB" id="A0A2Z3LAQ1"/>
<evidence type="ECO:0000313" key="1">
    <source>
        <dbReference type="EMBL" id="AWN81352.1"/>
    </source>
</evidence>
<evidence type="ECO:0000313" key="2">
    <source>
        <dbReference type="Proteomes" id="UP000245872"/>
    </source>
</evidence>
<name>A0A2Z3LAQ1_9BACT</name>
<reference evidence="1 2" key="1">
    <citation type="submission" date="2018-05" db="EMBL/GenBank/DDBJ databases">
        <title>Candidatus Cardinium hertigii Genome Assembly.</title>
        <authorList>
            <person name="Showmaker K.C."/>
            <person name="Walden K.O."/>
            <person name="Fields C.J."/>
            <person name="Lambert K.N."/>
            <person name="Hudson M.E."/>
        </authorList>
    </citation>
    <scope>NUCLEOTIDE SEQUENCE [LARGE SCALE GENOMIC DNA]</scope>
    <source>
        <strain evidence="2">cHgTN10</strain>
    </source>
</reference>
<keyword evidence="2" id="KW-1185">Reference proteome</keyword>
<protein>
    <submittedName>
        <fullName evidence="1">Uncharacterized protein</fullName>
    </submittedName>
</protein>
<sequence length="145" mass="16563">MLQSWHLAVNEEQIITAGSVAAHMIVNSANLWGVRYPFIYHLLEDINYLMDAEQIMLTTNIHKADLLLLTLYCDQTADLDLNQWDPVLETASIRKIPILGACPDIGIMQQGVYRYCAGYFAEKVKQWGERLSMQENLILLYTNVS</sequence>
<proteinExistence type="predicted"/>
<dbReference type="KEGG" id="cher:DK880_00009"/>
<dbReference type="Proteomes" id="UP000245872">
    <property type="component" value="Chromosome"/>
</dbReference>
<dbReference type="EMBL" id="CP029619">
    <property type="protein sequence ID" value="AWN81352.1"/>
    <property type="molecule type" value="Genomic_DNA"/>
</dbReference>
<accession>A0A2Z3LAQ1</accession>
<organism evidence="1 2">
    <name type="scientific">Candidatus Cardinium hertigii</name>
    <dbReference type="NCBI Taxonomy" id="247481"/>
    <lineage>
        <taxon>Bacteria</taxon>
        <taxon>Pseudomonadati</taxon>
        <taxon>Bacteroidota</taxon>
        <taxon>Cytophagia</taxon>
        <taxon>Cytophagales</taxon>
        <taxon>Amoebophilaceae</taxon>
        <taxon>Candidatus Cardinium</taxon>
    </lineage>
</organism>
<gene>
    <name evidence="1" type="ORF">DK880_00009</name>
</gene>